<evidence type="ECO:0000313" key="3">
    <source>
        <dbReference type="Proteomes" id="UP000007799"/>
    </source>
</evidence>
<protein>
    <submittedName>
        <fullName evidence="2">Uncharacterized protein</fullName>
    </submittedName>
</protein>
<evidence type="ECO:0000256" key="1">
    <source>
        <dbReference type="SAM" id="MobiDB-lite"/>
    </source>
</evidence>
<dbReference type="GeneID" id="16072107"/>
<sequence length="221" mass="23751">MCQPQVDHVAAHRGATTHGGSAQAGESGGPDRDGPKANPRSPPSGVVRRHQQGGRRKGAIPEDAQRNAAGGEVRITADNHAGHVVWDGRPSTLCKPRPSIWPPPCCWTIFLPQGWCSVLRRRVSIGDTTPRRGPQHAAVSLPPIDAFSSPLPLLVSCTHSLASPTLLFLLPILCRLSPLPPPPPPPHTNDSQLCKCTPRDCCLHELLTLLLPHHIGCFLHL</sequence>
<proteinExistence type="predicted"/>
<reference evidence="2" key="1">
    <citation type="submission" date="2009-08" db="EMBL/GenBank/DDBJ databases">
        <title>Annotation of Salpingoeca rosetta.</title>
        <authorList>
            <consortium name="The Broad Institute Genome Sequencing Platform"/>
            <person name="Russ C."/>
            <person name="Cuomo C."/>
            <person name="Burger G."/>
            <person name="Gray M.W."/>
            <person name="Holland P.W.H."/>
            <person name="King N."/>
            <person name="Lang F.B.F."/>
            <person name="Roger A.J."/>
            <person name="Ruiz-Trillo I."/>
            <person name="Young S.K."/>
            <person name="Zeng Q."/>
            <person name="Gargeya S."/>
            <person name="Alvarado L."/>
            <person name="Berlin A."/>
            <person name="Chapman S.B."/>
            <person name="Chen Z."/>
            <person name="Freedman E."/>
            <person name="Gellesch M."/>
            <person name="Goldberg J."/>
            <person name="Griggs A."/>
            <person name="Gujja S."/>
            <person name="Heilman E."/>
            <person name="Heiman D."/>
            <person name="Howarth C."/>
            <person name="Mehta T."/>
            <person name="Neiman D."/>
            <person name="Pearson M."/>
            <person name="Roberts A."/>
            <person name="Saif S."/>
            <person name="Shea T."/>
            <person name="Shenoy N."/>
            <person name="Sisk P."/>
            <person name="Stolte C."/>
            <person name="Sykes S."/>
            <person name="White J."/>
            <person name="Yandava C."/>
            <person name="Haas B."/>
            <person name="Nusbaum C."/>
            <person name="Birren B."/>
        </authorList>
    </citation>
    <scope>NUCLEOTIDE SEQUENCE [LARGE SCALE GENOMIC DNA]</scope>
    <source>
        <strain evidence="2">ATCC 50818</strain>
    </source>
</reference>
<keyword evidence="3" id="KW-1185">Reference proteome</keyword>
<dbReference type="RefSeq" id="XP_004991548.1">
    <property type="nucleotide sequence ID" value="XM_004991491.1"/>
</dbReference>
<dbReference type="KEGG" id="sre:PTSG_13257"/>
<dbReference type="AlphaFoldDB" id="F2UHN5"/>
<dbReference type="EMBL" id="GL832974">
    <property type="protein sequence ID" value="EGD76634.1"/>
    <property type="molecule type" value="Genomic_DNA"/>
</dbReference>
<dbReference type="Proteomes" id="UP000007799">
    <property type="component" value="Unassembled WGS sequence"/>
</dbReference>
<feature type="compositionally biased region" description="Basic residues" evidence="1">
    <location>
        <begin position="47"/>
        <end position="58"/>
    </location>
</feature>
<dbReference type="InParanoid" id="F2UHN5"/>
<evidence type="ECO:0000313" key="2">
    <source>
        <dbReference type="EMBL" id="EGD76634.1"/>
    </source>
</evidence>
<name>F2UHN5_SALR5</name>
<accession>F2UHN5</accession>
<feature type="region of interest" description="Disordered" evidence="1">
    <location>
        <begin position="1"/>
        <end position="68"/>
    </location>
</feature>
<organism evidence="3">
    <name type="scientific">Salpingoeca rosetta (strain ATCC 50818 / BSB-021)</name>
    <dbReference type="NCBI Taxonomy" id="946362"/>
    <lineage>
        <taxon>Eukaryota</taxon>
        <taxon>Choanoflagellata</taxon>
        <taxon>Craspedida</taxon>
        <taxon>Salpingoecidae</taxon>
        <taxon>Salpingoeca</taxon>
    </lineage>
</organism>
<gene>
    <name evidence="2" type="ORF">PTSG_13257</name>
</gene>